<keyword evidence="2" id="KW-1185">Reference proteome</keyword>
<evidence type="ECO:0000313" key="2">
    <source>
        <dbReference type="Proteomes" id="UP000011991"/>
    </source>
</evidence>
<dbReference type="PATRIC" id="fig|1265738.3.peg.2395"/>
<accession>M5RZ62</accession>
<dbReference type="AlphaFoldDB" id="M5RZ62"/>
<gene>
    <name evidence="1" type="ORF">RMSM_02387</name>
</gene>
<evidence type="ECO:0000313" key="1">
    <source>
        <dbReference type="EMBL" id="EMI20687.1"/>
    </source>
</evidence>
<name>M5RZ62_9BACT</name>
<organism evidence="1 2">
    <name type="scientific">Rhodopirellula maiorica SM1</name>
    <dbReference type="NCBI Taxonomy" id="1265738"/>
    <lineage>
        <taxon>Bacteria</taxon>
        <taxon>Pseudomonadati</taxon>
        <taxon>Planctomycetota</taxon>
        <taxon>Planctomycetia</taxon>
        <taxon>Pirellulales</taxon>
        <taxon>Pirellulaceae</taxon>
        <taxon>Novipirellula</taxon>
    </lineage>
</organism>
<sequence>MTSPAILRWSTPERLRVDPTGAPSKRGEIDLSVMCELSEGVETLGIVPVGFRSN</sequence>
<dbReference type="Proteomes" id="UP000011991">
    <property type="component" value="Unassembled WGS sequence"/>
</dbReference>
<comment type="caution">
    <text evidence="1">The sequence shown here is derived from an EMBL/GenBank/DDBJ whole genome shotgun (WGS) entry which is preliminary data.</text>
</comment>
<dbReference type="EMBL" id="ANOG01000334">
    <property type="protein sequence ID" value="EMI20687.1"/>
    <property type="molecule type" value="Genomic_DNA"/>
</dbReference>
<proteinExistence type="predicted"/>
<protein>
    <submittedName>
        <fullName evidence="1">Uncharacterized protein</fullName>
    </submittedName>
</protein>
<reference evidence="1 2" key="1">
    <citation type="journal article" date="2013" name="Mar. Genomics">
        <title>Expression of sulfatases in Rhodopirellula baltica and the diversity of sulfatases in the genus Rhodopirellula.</title>
        <authorList>
            <person name="Wegner C.E."/>
            <person name="Richter-Heitmann T."/>
            <person name="Klindworth A."/>
            <person name="Klockow C."/>
            <person name="Richter M."/>
            <person name="Achstetter T."/>
            <person name="Glockner F.O."/>
            <person name="Harder J."/>
        </authorList>
    </citation>
    <scope>NUCLEOTIDE SEQUENCE [LARGE SCALE GENOMIC DNA]</scope>
    <source>
        <strain evidence="1 2">SM1</strain>
    </source>
</reference>